<evidence type="ECO:0000313" key="1">
    <source>
        <dbReference type="EMBL" id="BCO04913.1"/>
    </source>
</evidence>
<gene>
    <name evidence="1" type="ORF">LLC_01530</name>
</gene>
<protein>
    <recommendedName>
        <fullName evidence="3">ECF transporter S component</fullName>
    </recommendedName>
</protein>
<reference evidence="1 2" key="1">
    <citation type="submission" date="2020-12" db="EMBL/GenBank/DDBJ databases">
        <title>Complete genome sequence of lactococcus lactis subsp. cremoris strain EPSC and strain G3-2.</title>
        <authorList>
            <person name="Kita K."/>
            <person name="Ishikawa S."/>
        </authorList>
    </citation>
    <scope>NUCLEOTIDE SEQUENCE [LARGE SCALE GENOMIC DNA]</scope>
    <source>
        <strain evidence="1 2">EPSC</strain>
    </source>
</reference>
<evidence type="ECO:0008006" key="3">
    <source>
        <dbReference type="Google" id="ProtNLM"/>
    </source>
</evidence>
<dbReference type="Proteomes" id="UP000595253">
    <property type="component" value="Chromosome"/>
</dbReference>
<name>A0AAD1NGQ3_LACLC</name>
<dbReference type="AlphaFoldDB" id="A0AAD1NGQ3"/>
<accession>A0AAD1NGQ3</accession>
<dbReference type="EMBL" id="AP024222">
    <property type="protein sequence ID" value="BCO04913.1"/>
    <property type="molecule type" value="Genomic_DNA"/>
</dbReference>
<organism evidence="1 2">
    <name type="scientific">Lactococcus lactis subsp. cremoris</name>
    <name type="common">Streptococcus cremoris</name>
    <dbReference type="NCBI Taxonomy" id="1359"/>
    <lineage>
        <taxon>Bacteria</taxon>
        <taxon>Bacillati</taxon>
        <taxon>Bacillota</taxon>
        <taxon>Bacilli</taxon>
        <taxon>Lactobacillales</taxon>
        <taxon>Streptococcaceae</taxon>
        <taxon>Lactococcus</taxon>
    </lineage>
</organism>
<sequence length="48" mass="5115">MTQTKKAKVRNLIIAAMLTALGILIPMMMPVKLIIGPASFTLAAHVPV</sequence>
<proteinExistence type="predicted"/>
<evidence type="ECO:0000313" key="2">
    <source>
        <dbReference type="Proteomes" id="UP000595253"/>
    </source>
</evidence>